<dbReference type="PANTHER" id="PTHR33798:SF5">
    <property type="entry name" value="FLAVIN REDUCTASE LIKE DOMAIN-CONTAINING PROTEIN"/>
    <property type="match status" value="1"/>
</dbReference>
<dbReference type="GO" id="GO:0010181">
    <property type="term" value="F:FMN binding"/>
    <property type="evidence" value="ECO:0007669"/>
    <property type="project" value="InterPro"/>
</dbReference>
<accession>A0A841GVQ8</accession>
<dbReference type="PANTHER" id="PTHR33798">
    <property type="entry name" value="FLAVOPROTEIN OXYGENASE"/>
    <property type="match status" value="1"/>
</dbReference>
<evidence type="ECO:0000256" key="1">
    <source>
        <dbReference type="ARBA" id="ARBA00001917"/>
    </source>
</evidence>
<dbReference type="Proteomes" id="UP000582837">
    <property type="component" value="Unassembled WGS sequence"/>
</dbReference>
<protein>
    <submittedName>
        <fullName evidence="6">Flavin reductase (DIM6/NTAB) family NADH-FMN oxidoreductase RutF</fullName>
    </submittedName>
</protein>
<dbReference type="AlphaFoldDB" id="A0A841GVQ8"/>
<sequence length="208" mass="22381">MIWETAALSPRERYQLLTSLVVPRPVAWISTRSQAGARNLAPFSYFGAVSATPFLVSVSIGSRGGVDKDTLRNIRETGVFCINVATEPQLAAMNESAGEWGPEVDEFDRAELESAEAQTISAPYVADCPAVLECRVSQIVELDGSPNTLVIGEVTCVRLADEVPLIPGTLFADTQALRPVARLWGDLYSLIGETPALARPAVDRPPRG</sequence>
<evidence type="ECO:0000313" key="6">
    <source>
        <dbReference type="EMBL" id="MBB6069493.1"/>
    </source>
</evidence>
<evidence type="ECO:0000256" key="4">
    <source>
        <dbReference type="ARBA" id="ARBA00038054"/>
    </source>
</evidence>
<proteinExistence type="inferred from homology"/>
<reference evidence="6 7" key="1">
    <citation type="submission" date="2020-08" db="EMBL/GenBank/DDBJ databases">
        <title>Genomic Encyclopedia of Type Strains, Phase IV (KMG-IV): sequencing the most valuable type-strain genomes for metagenomic binning, comparative biology and taxonomic classification.</title>
        <authorList>
            <person name="Goeker M."/>
        </authorList>
    </citation>
    <scope>NUCLEOTIDE SEQUENCE [LARGE SCALE GENOMIC DNA]</scope>
    <source>
        <strain evidence="6 7">DSM 29007</strain>
    </source>
</reference>
<dbReference type="Pfam" id="PF01613">
    <property type="entry name" value="Flavin_Reduct"/>
    <property type="match status" value="1"/>
</dbReference>
<feature type="domain" description="Flavin reductase like" evidence="5">
    <location>
        <begin position="19"/>
        <end position="178"/>
    </location>
</feature>
<gene>
    <name evidence="6" type="ORF">HNQ61_001108</name>
</gene>
<evidence type="ECO:0000313" key="7">
    <source>
        <dbReference type="Proteomes" id="UP000582837"/>
    </source>
</evidence>
<dbReference type="RefSeq" id="WP_170037518.1">
    <property type="nucleotide sequence ID" value="NZ_JABDTL010000002.1"/>
</dbReference>
<comment type="caution">
    <text evidence="6">The sequence shown here is derived from an EMBL/GenBank/DDBJ whole genome shotgun (WGS) entry which is preliminary data.</text>
</comment>
<organism evidence="6 7">
    <name type="scientific">Longimicrobium terrae</name>
    <dbReference type="NCBI Taxonomy" id="1639882"/>
    <lineage>
        <taxon>Bacteria</taxon>
        <taxon>Pseudomonadati</taxon>
        <taxon>Gemmatimonadota</taxon>
        <taxon>Longimicrobiia</taxon>
        <taxon>Longimicrobiales</taxon>
        <taxon>Longimicrobiaceae</taxon>
        <taxon>Longimicrobium</taxon>
    </lineage>
</organism>
<evidence type="ECO:0000256" key="3">
    <source>
        <dbReference type="ARBA" id="ARBA00022643"/>
    </source>
</evidence>
<dbReference type="InterPro" id="IPR002563">
    <property type="entry name" value="Flavin_Rdtase-like_dom"/>
</dbReference>
<dbReference type="Gene3D" id="2.30.110.10">
    <property type="entry name" value="Electron Transport, Fmn-binding Protein, Chain A"/>
    <property type="match status" value="1"/>
</dbReference>
<comment type="similarity">
    <text evidence="4">Belongs to the flavoredoxin family.</text>
</comment>
<keyword evidence="7" id="KW-1185">Reference proteome</keyword>
<dbReference type="EMBL" id="JACHIA010000002">
    <property type="protein sequence ID" value="MBB6069493.1"/>
    <property type="molecule type" value="Genomic_DNA"/>
</dbReference>
<evidence type="ECO:0000256" key="2">
    <source>
        <dbReference type="ARBA" id="ARBA00022630"/>
    </source>
</evidence>
<keyword evidence="3" id="KW-0288">FMN</keyword>
<evidence type="ECO:0000259" key="5">
    <source>
        <dbReference type="SMART" id="SM00903"/>
    </source>
</evidence>
<dbReference type="SMART" id="SM00903">
    <property type="entry name" value="Flavin_Reduct"/>
    <property type="match status" value="1"/>
</dbReference>
<name>A0A841GVQ8_9BACT</name>
<keyword evidence="2" id="KW-0285">Flavoprotein</keyword>
<dbReference type="InterPro" id="IPR012349">
    <property type="entry name" value="Split_barrel_FMN-bd"/>
</dbReference>
<dbReference type="SUPFAM" id="SSF50475">
    <property type="entry name" value="FMN-binding split barrel"/>
    <property type="match status" value="1"/>
</dbReference>
<comment type="cofactor">
    <cofactor evidence="1">
        <name>FMN</name>
        <dbReference type="ChEBI" id="CHEBI:58210"/>
    </cofactor>
</comment>
<dbReference type="GO" id="GO:0016646">
    <property type="term" value="F:oxidoreductase activity, acting on the CH-NH group of donors, NAD or NADP as acceptor"/>
    <property type="evidence" value="ECO:0007669"/>
    <property type="project" value="UniProtKB-ARBA"/>
</dbReference>